<keyword evidence="3 9" id="KW-0328">Glycosyltransferase</keyword>
<feature type="domain" description="Glycosyl transferase family 3" evidence="10">
    <location>
        <begin position="76"/>
        <end position="324"/>
    </location>
</feature>
<dbReference type="EC" id="2.4.2.18" evidence="9"/>
<comment type="subunit">
    <text evidence="9">Homodimer.</text>
</comment>
<comment type="caution">
    <text evidence="11">The sequence shown here is derived from an EMBL/GenBank/DDBJ whole genome shotgun (WGS) entry which is preliminary data.</text>
</comment>
<dbReference type="GO" id="GO:0000162">
    <property type="term" value="P:L-tryptophan biosynthetic process"/>
    <property type="evidence" value="ECO:0007669"/>
    <property type="project" value="UniProtKB-UniRule"/>
</dbReference>
<feature type="binding site" evidence="9">
    <location>
        <position position="89"/>
    </location>
    <ligand>
        <name>5-phospho-alpha-D-ribose 1-diphosphate</name>
        <dbReference type="ChEBI" id="CHEBI:58017"/>
    </ligand>
</feature>
<feature type="binding site" evidence="9">
    <location>
        <begin position="84"/>
        <end position="85"/>
    </location>
    <ligand>
        <name>5-phospho-alpha-D-ribose 1-diphosphate</name>
        <dbReference type="ChEBI" id="CHEBI:58017"/>
    </ligand>
</feature>
<evidence type="ECO:0000313" key="11">
    <source>
        <dbReference type="EMBL" id="PQD97043.1"/>
    </source>
</evidence>
<comment type="pathway">
    <text evidence="1 9">Amino-acid biosynthesis; L-tryptophan biosynthesis; L-tryptophan from chorismate: step 2/5.</text>
</comment>
<dbReference type="FunFam" id="3.40.1030.10:FF:000002">
    <property type="entry name" value="Anthranilate phosphoribosyltransferase"/>
    <property type="match status" value="1"/>
</dbReference>
<dbReference type="UniPathway" id="UPA00035">
    <property type="reaction ID" value="UER00041"/>
</dbReference>
<dbReference type="Gene3D" id="1.20.970.10">
    <property type="entry name" value="Transferase, Pyrimidine Nucleoside Phosphorylase, Chain C"/>
    <property type="match status" value="1"/>
</dbReference>
<feature type="binding site" evidence="9">
    <location>
        <position position="81"/>
    </location>
    <ligand>
        <name>5-phospho-alpha-D-ribose 1-diphosphate</name>
        <dbReference type="ChEBI" id="CHEBI:58017"/>
    </ligand>
</feature>
<keyword evidence="4 9" id="KW-0808">Transferase</keyword>
<dbReference type="InterPro" id="IPR000312">
    <property type="entry name" value="Glycosyl_Trfase_fam3"/>
</dbReference>
<evidence type="ECO:0000256" key="1">
    <source>
        <dbReference type="ARBA" id="ARBA00004907"/>
    </source>
</evidence>
<feature type="binding site" evidence="9">
    <location>
        <position position="167"/>
    </location>
    <ligand>
        <name>anthranilate</name>
        <dbReference type="ChEBI" id="CHEBI:16567"/>
        <label>2</label>
    </ligand>
</feature>
<keyword evidence="9" id="KW-0460">Magnesium</keyword>
<evidence type="ECO:0000313" key="12">
    <source>
        <dbReference type="Proteomes" id="UP000239663"/>
    </source>
</evidence>
<sequence>MHEYLLGLSKGEKVRGENLEEAIKALMTPACSEAEIAAFLMGMNHPDHRADEQDLYIISETIRQASSHHLSDITGAMDNCGTGGDHSNSFNISTAAAFILAAAGIKVAKNGNRNMTSRSGSMDVLKALGINTINDEAQARRLLAENNLVFLNAGHIHPSLKSIAAVRKRLRIPTIFNVIGPLTNPVPLDYQMVGIYDESLLEVYGRALMKLGRKRAAVIHGAGGMDEASLAGDNAIVLVNKNEMKRINLHPSELGLTVRANDSIKGGSPEENAEILVRLLRGEKSAYRDIVLLNAGIGLYVGEKAATFVEGVQLAAELIDSKKAFQKYEALRQEEVRMGESECQII</sequence>
<keyword evidence="9" id="KW-0479">Metal-binding</keyword>
<protein>
    <recommendedName>
        <fullName evidence="9">Anthranilate phosphoribosyltransferase</fullName>
        <ecNumber evidence="9">2.4.2.18</ecNumber>
    </recommendedName>
</protein>
<dbReference type="PANTHER" id="PTHR43285:SF2">
    <property type="entry name" value="ANTHRANILATE PHOSPHORIBOSYLTRANSFERASE"/>
    <property type="match status" value="1"/>
</dbReference>
<dbReference type="NCBIfam" id="TIGR01245">
    <property type="entry name" value="trpD"/>
    <property type="match status" value="1"/>
</dbReference>
<dbReference type="GO" id="GO:0004048">
    <property type="term" value="F:anthranilate phosphoribosyltransferase activity"/>
    <property type="evidence" value="ECO:0007669"/>
    <property type="project" value="UniProtKB-UniRule"/>
</dbReference>
<evidence type="ECO:0000256" key="3">
    <source>
        <dbReference type="ARBA" id="ARBA00022676"/>
    </source>
</evidence>
<comment type="catalytic activity">
    <reaction evidence="7 9">
        <text>N-(5-phospho-beta-D-ribosyl)anthranilate + diphosphate = 5-phospho-alpha-D-ribose 1-diphosphate + anthranilate</text>
        <dbReference type="Rhea" id="RHEA:11768"/>
        <dbReference type="ChEBI" id="CHEBI:16567"/>
        <dbReference type="ChEBI" id="CHEBI:18277"/>
        <dbReference type="ChEBI" id="CHEBI:33019"/>
        <dbReference type="ChEBI" id="CHEBI:58017"/>
        <dbReference type="EC" id="2.4.2.18"/>
    </reaction>
</comment>
<organism evidence="11 12">
    <name type="scientific">Pradoshia eiseniae</name>
    <dbReference type="NCBI Taxonomy" id="2064768"/>
    <lineage>
        <taxon>Bacteria</taxon>
        <taxon>Bacillati</taxon>
        <taxon>Bacillota</taxon>
        <taxon>Bacilli</taxon>
        <taxon>Bacillales</taxon>
        <taxon>Bacillaceae</taxon>
        <taxon>Pradoshia</taxon>
    </lineage>
</organism>
<gene>
    <name evidence="9 11" type="primary">trpD</name>
    <name evidence="11" type="ORF">CYL18_03985</name>
</gene>
<dbReference type="Pfam" id="PF00591">
    <property type="entry name" value="Glycos_transf_3"/>
    <property type="match status" value="1"/>
</dbReference>
<dbReference type="GO" id="GO:0000287">
    <property type="term" value="F:magnesium ion binding"/>
    <property type="evidence" value="ECO:0007669"/>
    <property type="project" value="UniProtKB-UniRule"/>
</dbReference>
<evidence type="ECO:0000256" key="4">
    <source>
        <dbReference type="ARBA" id="ARBA00022679"/>
    </source>
</evidence>
<accession>A0A2S7N4Y0</accession>
<evidence type="ECO:0000256" key="7">
    <source>
        <dbReference type="ARBA" id="ARBA00052328"/>
    </source>
</evidence>
<proteinExistence type="inferred from homology"/>
<keyword evidence="6 9" id="KW-0057">Aromatic amino acid biosynthesis</keyword>
<dbReference type="EMBL" id="PKOZ01000001">
    <property type="protein sequence ID" value="PQD97043.1"/>
    <property type="molecule type" value="Genomic_DNA"/>
</dbReference>
<comment type="similarity">
    <text evidence="8">In the C-terminal section; belongs to the anthranilate phosphoribosyltransferase family.</text>
</comment>
<dbReference type="GO" id="GO:0005829">
    <property type="term" value="C:cytosol"/>
    <property type="evidence" value="ECO:0007669"/>
    <property type="project" value="TreeGrafter"/>
</dbReference>
<dbReference type="Gene3D" id="3.40.1030.10">
    <property type="entry name" value="Nucleoside phosphorylase/phosphoribosyltransferase catalytic domain"/>
    <property type="match status" value="1"/>
</dbReference>
<feature type="binding site" evidence="9">
    <location>
        <begin position="109"/>
        <end position="117"/>
    </location>
    <ligand>
        <name>5-phospho-alpha-D-ribose 1-diphosphate</name>
        <dbReference type="ChEBI" id="CHEBI:58017"/>
    </ligand>
</feature>
<dbReference type="HAMAP" id="MF_00211">
    <property type="entry name" value="TrpD"/>
    <property type="match status" value="1"/>
</dbReference>
<dbReference type="SUPFAM" id="SSF52418">
    <property type="entry name" value="Nucleoside phosphorylase/phosphoribosyltransferase catalytic domain"/>
    <property type="match status" value="1"/>
</dbReference>
<keyword evidence="5 9" id="KW-0822">Tryptophan biosynthesis</keyword>
<evidence type="ECO:0000256" key="2">
    <source>
        <dbReference type="ARBA" id="ARBA00022605"/>
    </source>
</evidence>
<dbReference type="AlphaFoldDB" id="A0A2S7N4Y0"/>
<feature type="binding site" evidence="9">
    <location>
        <begin position="91"/>
        <end position="94"/>
    </location>
    <ligand>
        <name>5-phospho-alpha-D-ribose 1-diphosphate</name>
        <dbReference type="ChEBI" id="CHEBI:58017"/>
    </ligand>
</feature>
<reference evidence="11 12" key="1">
    <citation type="submission" date="2017-12" db="EMBL/GenBank/DDBJ databases">
        <title>Taxonomic description and draft genome of Pradoshia cofamensis Gen. nov., sp. nov., a thermotolerant bacillale isolated from anterior gut of earthworm Eisenia fetida.</title>
        <authorList>
            <person name="Saha T."/>
            <person name="Chakraborty R."/>
        </authorList>
    </citation>
    <scope>NUCLEOTIDE SEQUENCE [LARGE SCALE GENOMIC DNA]</scope>
    <source>
        <strain evidence="11 12">EAG3</strain>
    </source>
</reference>
<feature type="binding site" evidence="9">
    <location>
        <position position="121"/>
    </location>
    <ligand>
        <name>5-phospho-alpha-D-ribose 1-diphosphate</name>
        <dbReference type="ChEBI" id="CHEBI:58017"/>
    </ligand>
</feature>
<feature type="binding site" evidence="9">
    <location>
        <position position="227"/>
    </location>
    <ligand>
        <name>Mg(2+)</name>
        <dbReference type="ChEBI" id="CHEBI:18420"/>
        <label>2</label>
    </ligand>
</feature>
<comment type="function">
    <text evidence="9">Catalyzes the transfer of the phosphoribosyl group of 5-phosphorylribose-1-pyrophosphate (PRPP) to anthranilate to yield N-(5'-phosphoribosyl)-anthranilate (PRA).</text>
</comment>
<dbReference type="PANTHER" id="PTHR43285">
    <property type="entry name" value="ANTHRANILATE PHOSPHORIBOSYLTRANSFERASE"/>
    <property type="match status" value="1"/>
</dbReference>
<feature type="binding site" evidence="9">
    <location>
        <position position="112"/>
    </location>
    <ligand>
        <name>anthranilate</name>
        <dbReference type="ChEBI" id="CHEBI:16567"/>
        <label>1</label>
    </ligand>
</feature>
<dbReference type="OrthoDB" id="9806430at2"/>
<feature type="binding site" evidence="9">
    <location>
        <position position="227"/>
    </location>
    <ligand>
        <name>Mg(2+)</name>
        <dbReference type="ChEBI" id="CHEBI:18420"/>
        <label>1</label>
    </ligand>
</feature>
<feature type="binding site" evidence="9">
    <location>
        <position position="93"/>
    </location>
    <ligand>
        <name>Mg(2+)</name>
        <dbReference type="ChEBI" id="CHEBI:18420"/>
        <label>1</label>
    </ligand>
</feature>
<evidence type="ECO:0000259" key="10">
    <source>
        <dbReference type="Pfam" id="PF00591"/>
    </source>
</evidence>
<dbReference type="InterPro" id="IPR005940">
    <property type="entry name" value="Anthranilate_Pribosyl_Tfrase"/>
</dbReference>
<evidence type="ECO:0000256" key="6">
    <source>
        <dbReference type="ARBA" id="ARBA00023141"/>
    </source>
</evidence>
<evidence type="ECO:0000256" key="8">
    <source>
        <dbReference type="ARBA" id="ARBA00061188"/>
    </source>
</evidence>
<comment type="similarity">
    <text evidence="9">Belongs to the anthranilate phosphoribosyltransferase family.</text>
</comment>
<keyword evidence="2 9" id="KW-0028">Amino-acid biosynthesis</keyword>
<keyword evidence="12" id="KW-1185">Reference proteome</keyword>
<comment type="cofactor">
    <cofactor evidence="9">
        <name>Mg(2+)</name>
        <dbReference type="ChEBI" id="CHEBI:18420"/>
    </cofactor>
    <text evidence="9">Binds 2 magnesium ions per monomer.</text>
</comment>
<dbReference type="InterPro" id="IPR035902">
    <property type="entry name" value="Nuc_phospho_transferase"/>
</dbReference>
<dbReference type="Proteomes" id="UP000239663">
    <property type="component" value="Unassembled WGS sequence"/>
</dbReference>
<evidence type="ECO:0000256" key="9">
    <source>
        <dbReference type="HAMAP-Rule" id="MF_00211"/>
    </source>
</evidence>
<dbReference type="RefSeq" id="WP_104848138.1">
    <property type="nucleotide sequence ID" value="NZ_PKOZ01000001.1"/>
</dbReference>
<evidence type="ECO:0000256" key="5">
    <source>
        <dbReference type="ARBA" id="ARBA00022822"/>
    </source>
</evidence>
<name>A0A2S7N4Y0_9BACI</name>
<comment type="caution">
    <text evidence="9">Lacks conserved residue(s) required for the propagation of feature annotation.</text>
</comment>
<feature type="binding site" evidence="9">
    <location>
        <position position="81"/>
    </location>
    <ligand>
        <name>anthranilate</name>
        <dbReference type="ChEBI" id="CHEBI:16567"/>
        <label>1</label>
    </ligand>
</feature>
<feature type="binding site" evidence="9">
    <location>
        <position position="226"/>
    </location>
    <ligand>
        <name>Mg(2+)</name>
        <dbReference type="ChEBI" id="CHEBI:18420"/>
        <label>2</label>
    </ligand>
</feature>